<protein>
    <submittedName>
        <fullName evidence="1">Tick transposon</fullName>
    </submittedName>
</protein>
<dbReference type="AlphaFoldDB" id="A0A131Z2Y7"/>
<reference evidence="1" key="1">
    <citation type="journal article" date="2016" name="Ticks Tick Borne Dis.">
        <title>De novo assembly and annotation of the salivary gland transcriptome of Rhipicephalus appendiculatus male and female ticks during blood feeding.</title>
        <authorList>
            <person name="de Castro M.H."/>
            <person name="de Klerk D."/>
            <person name="Pienaar R."/>
            <person name="Latif A.A."/>
            <person name="Rees D.J."/>
            <person name="Mans B.J."/>
        </authorList>
    </citation>
    <scope>NUCLEOTIDE SEQUENCE</scope>
    <source>
        <tissue evidence="1">Salivary glands</tissue>
    </source>
</reference>
<evidence type="ECO:0000313" key="1">
    <source>
        <dbReference type="EMBL" id="JAP85774.1"/>
    </source>
</evidence>
<name>A0A131Z2Y7_RHIAP</name>
<organism evidence="1">
    <name type="scientific">Rhipicephalus appendiculatus</name>
    <name type="common">Brown ear tick</name>
    <dbReference type="NCBI Taxonomy" id="34631"/>
    <lineage>
        <taxon>Eukaryota</taxon>
        <taxon>Metazoa</taxon>
        <taxon>Ecdysozoa</taxon>
        <taxon>Arthropoda</taxon>
        <taxon>Chelicerata</taxon>
        <taxon>Arachnida</taxon>
        <taxon>Acari</taxon>
        <taxon>Parasitiformes</taxon>
        <taxon>Ixodida</taxon>
        <taxon>Ixodoidea</taxon>
        <taxon>Ixodidae</taxon>
        <taxon>Rhipicephalinae</taxon>
        <taxon>Rhipicephalus</taxon>
        <taxon>Rhipicephalus</taxon>
    </lineage>
</organism>
<sequence length="108" mass="12431">MISIGPFPLAHYYFTRHTIIGMLRAIILLLVNVQNISVAYTLCHAVEAHQLTRLRTLAPLTTPQARYNSKHHTVVYVPHVFVWLGTTVRKLWSMHKVAGTAFWHVCQR</sequence>
<dbReference type="EMBL" id="GEDV01002783">
    <property type="protein sequence ID" value="JAP85774.1"/>
    <property type="molecule type" value="Transcribed_RNA"/>
</dbReference>
<proteinExistence type="predicted"/>
<accession>A0A131Z2Y7</accession>